<protein>
    <submittedName>
        <fullName evidence="2">ATP-dependent DNA helicase</fullName>
    </submittedName>
</protein>
<sequence length="356" mass="39591">MSDNDVDIFLRRTAIDDDGNSFYDRYTDAFKAMGNANLAVHEFGKTFERTTDKKGRLAYVTKPGGAEFTANIIAEVGSESQGTWLRAYPRKNPPNLPFGDDHSPHRMVIGARCPTAPTSDMSQLWGDFLGCLDETRETDQKEELSADQKLKVTEWTSREDDNMDKPADIILLRMKPTYEKPFGNTVSTPRRVRNSRARPSSSGEGEDVEMSGADSAGSTRKVGDTYSPDMLPDHKGPYFSHEKSRLVQRQIKDENGNLIAPHELYVKLTEGTLFSAQVSLSTYINKDHNPRFMDSKVYHVNVEKLTILDKGDGAPWNPPSPDLPSAAPSTPSKRARDPAVDSAFDDLSPSKRARTA</sequence>
<organism evidence="2 3">
    <name type="scientific">Mycena venus</name>
    <dbReference type="NCBI Taxonomy" id="2733690"/>
    <lineage>
        <taxon>Eukaryota</taxon>
        <taxon>Fungi</taxon>
        <taxon>Dikarya</taxon>
        <taxon>Basidiomycota</taxon>
        <taxon>Agaricomycotina</taxon>
        <taxon>Agaricomycetes</taxon>
        <taxon>Agaricomycetidae</taxon>
        <taxon>Agaricales</taxon>
        <taxon>Marasmiineae</taxon>
        <taxon>Mycenaceae</taxon>
        <taxon>Mycena</taxon>
    </lineage>
</organism>
<dbReference type="GO" id="GO:0004386">
    <property type="term" value="F:helicase activity"/>
    <property type="evidence" value="ECO:0007669"/>
    <property type="project" value="UniProtKB-KW"/>
</dbReference>
<gene>
    <name evidence="2" type="ORF">MVEN_00085700</name>
</gene>
<keyword evidence="3" id="KW-1185">Reference proteome</keyword>
<comment type="caution">
    <text evidence="2">The sequence shown here is derived from an EMBL/GenBank/DDBJ whole genome shotgun (WGS) entry which is preliminary data.</text>
</comment>
<feature type="region of interest" description="Disordered" evidence="1">
    <location>
        <begin position="311"/>
        <end position="356"/>
    </location>
</feature>
<keyword evidence="2" id="KW-0378">Hydrolase</keyword>
<evidence type="ECO:0000256" key="1">
    <source>
        <dbReference type="SAM" id="MobiDB-lite"/>
    </source>
</evidence>
<dbReference type="Proteomes" id="UP000620124">
    <property type="component" value="Unassembled WGS sequence"/>
</dbReference>
<evidence type="ECO:0000313" key="3">
    <source>
        <dbReference type="Proteomes" id="UP000620124"/>
    </source>
</evidence>
<feature type="compositionally biased region" description="Low complexity" evidence="1">
    <location>
        <begin position="323"/>
        <end position="332"/>
    </location>
</feature>
<dbReference type="AlphaFoldDB" id="A0A8H6Z7M4"/>
<reference evidence="2" key="1">
    <citation type="submission" date="2020-05" db="EMBL/GenBank/DDBJ databases">
        <title>Mycena genomes resolve the evolution of fungal bioluminescence.</title>
        <authorList>
            <person name="Tsai I.J."/>
        </authorList>
    </citation>
    <scope>NUCLEOTIDE SEQUENCE</scope>
    <source>
        <strain evidence="2">CCC161011</strain>
    </source>
</reference>
<dbReference type="OrthoDB" id="3060725at2759"/>
<keyword evidence="2" id="KW-0547">Nucleotide-binding</keyword>
<keyword evidence="2" id="KW-0067">ATP-binding</keyword>
<proteinExistence type="predicted"/>
<name>A0A8H6Z7M4_9AGAR</name>
<keyword evidence="2" id="KW-0347">Helicase</keyword>
<feature type="region of interest" description="Disordered" evidence="1">
    <location>
        <begin position="181"/>
        <end position="223"/>
    </location>
</feature>
<evidence type="ECO:0000313" key="2">
    <source>
        <dbReference type="EMBL" id="KAF7372262.1"/>
    </source>
</evidence>
<accession>A0A8H6Z7M4</accession>
<dbReference type="EMBL" id="JACAZI010000001">
    <property type="protein sequence ID" value="KAF7372262.1"/>
    <property type="molecule type" value="Genomic_DNA"/>
</dbReference>